<gene>
    <name evidence="2" type="ORF">G7Y89_g12282</name>
</gene>
<protein>
    <recommendedName>
        <fullName evidence="4">PLC-like phosphodiesterase</fullName>
    </recommendedName>
</protein>
<dbReference type="EMBL" id="JAAMPI010001274">
    <property type="protein sequence ID" value="KAF4625880.1"/>
    <property type="molecule type" value="Genomic_DNA"/>
</dbReference>
<keyword evidence="1" id="KW-0732">Signal</keyword>
<evidence type="ECO:0000313" key="2">
    <source>
        <dbReference type="EMBL" id="KAF4625880.1"/>
    </source>
</evidence>
<name>A0A8H4R9C7_9HELO</name>
<dbReference type="OrthoDB" id="1046782at2759"/>
<reference evidence="2 3" key="1">
    <citation type="submission" date="2020-03" db="EMBL/GenBank/DDBJ databases">
        <title>Draft Genome Sequence of Cudoniella acicularis.</title>
        <authorList>
            <person name="Buettner E."/>
            <person name="Kellner H."/>
        </authorList>
    </citation>
    <scope>NUCLEOTIDE SEQUENCE [LARGE SCALE GENOMIC DNA]</scope>
    <source>
        <strain evidence="2 3">DSM 108380</strain>
    </source>
</reference>
<accession>A0A8H4R9C7</accession>
<proteinExistence type="predicted"/>
<evidence type="ECO:0008006" key="4">
    <source>
        <dbReference type="Google" id="ProtNLM"/>
    </source>
</evidence>
<dbReference type="Gene3D" id="3.20.20.190">
    <property type="entry name" value="Phosphatidylinositol (PI) phosphodiesterase"/>
    <property type="match status" value="1"/>
</dbReference>
<organism evidence="2 3">
    <name type="scientific">Cudoniella acicularis</name>
    <dbReference type="NCBI Taxonomy" id="354080"/>
    <lineage>
        <taxon>Eukaryota</taxon>
        <taxon>Fungi</taxon>
        <taxon>Dikarya</taxon>
        <taxon>Ascomycota</taxon>
        <taxon>Pezizomycotina</taxon>
        <taxon>Leotiomycetes</taxon>
        <taxon>Helotiales</taxon>
        <taxon>Tricladiaceae</taxon>
        <taxon>Cudoniella</taxon>
    </lineage>
</organism>
<feature type="signal peptide" evidence="1">
    <location>
        <begin position="1"/>
        <end position="23"/>
    </location>
</feature>
<evidence type="ECO:0000313" key="3">
    <source>
        <dbReference type="Proteomes" id="UP000566819"/>
    </source>
</evidence>
<dbReference type="SUPFAM" id="SSF51695">
    <property type="entry name" value="PLC-like phosphodiesterases"/>
    <property type="match status" value="1"/>
</dbReference>
<evidence type="ECO:0000256" key="1">
    <source>
        <dbReference type="SAM" id="SignalP"/>
    </source>
</evidence>
<feature type="chain" id="PRO_5034508263" description="PLC-like phosphodiesterase" evidence="1">
    <location>
        <begin position="24"/>
        <end position="545"/>
    </location>
</feature>
<dbReference type="Proteomes" id="UP000566819">
    <property type="component" value="Unassembled WGS sequence"/>
</dbReference>
<dbReference type="GO" id="GO:0006629">
    <property type="term" value="P:lipid metabolic process"/>
    <property type="evidence" value="ECO:0007669"/>
    <property type="project" value="InterPro"/>
</dbReference>
<dbReference type="PANTHER" id="PTHR13593">
    <property type="match status" value="1"/>
</dbReference>
<dbReference type="PROSITE" id="PS50007">
    <property type="entry name" value="PIPLC_X_DOMAIN"/>
    <property type="match status" value="1"/>
</dbReference>
<dbReference type="AlphaFoldDB" id="A0A8H4R9C7"/>
<dbReference type="GO" id="GO:0008081">
    <property type="term" value="F:phosphoric diester hydrolase activity"/>
    <property type="evidence" value="ECO:0007669"/>
    <property type="project" value="InterPro"/>
</dbReference>
<dbReference type="PANTHER" id="PTHR13593:SF143">
    <property type="entry name" value="PHOSPHATIDYLINOSITOL-SPECIFIC PHOSPHOLIPASE C X DOMAIN-CONTAINING PROTEIN"/>
    <property type="match status" value="1"/>
</dbReference>
<comment type="caution">
    <text evidence="2">The sequence shown here is derived from an EMBL/GenBank/DDBJ whole genome shotgun (WGS) entry which is preliminary data.</text>
</comment>
<dbReference type="InterPro" id="IPR051057">
    <property type="entry name" value="PI-PLC_domain"/>
</dbReference>
<keyword evidence="3" id="KW-1185">Reference proteome</keyword>
<sequence>MLFKLSVFKLVAFLAACGQIAWAGPGGYVSLINGTPYNWTLVYSHSYQMDWKPADIIPAGSSHQQYFEYWYHHGNSGDCAAEATYVLENSPTPARFTLQARQNGGGKRIEIQYHDTLSSLNNPKNSFLKLGYIHDGSVSFMLSGDDPKSYLSTNPPTAWMQASLPTIGSKTMRDIAIPASHDAGASELTWSWFGVSHNTQTQSVHVYTQLLDGARFFDIRPVSYKGFWYTGHFSGSPNSSHVGGTGRTIEHIISDINRFTSEHPGELIILDLSHDSNIDKWWAPLTPEEWQVLYAELAQINDLWIPSSDKLPKDLSTVPLSTFITPGSKSAVVVIIPNGAPLPGKASPSTRKRDEGLQPEIQTTFPPEGVKLIVSNVDPGEIPPVDTENGFGDYPEAEFAKWTVNLSDELSHESLPNNKTTTTSFPSAIFKTIAISKTTAPKIPLTGPWTGAFIPSHRLPHTGSSSSTRWPSKLTPDQLSKLAVKTEVPHRSTWTLTQYWTDVTDVATRQHSIIYMARYAKKELLGEVWGKIKEGGEVAAVGGGG</sequence>
<dbReference type="InterPro" id="IPR017946">
    <property type="entry name" value="PLC-like_Pdiesterase_TIM-brl"/>
</dbReference>